<dbReference type="InterPro" id="IPR027463">
    <property type="entry name" value="AcrB_DN_DC_subdom"/>
</dbReference>
<protein>
    <submittedName>
        <fullName evidence="2">Efflux RND transporter permease subunit</fullName>
    </submittedName>
</protein>
<dbReference type="PANTHER" id="PTHR32063:SF0">
    <property type="entry name" value="SWARMING MOTILITY PROTEIN SWRC"/>
    <property type="match status" value="1"/>
</dbReference>
<dbReference type="Gene3D" id="3.30.2090.10">
    <property type="entry name" value="Multidrug efflux transporter AcrB TolC docking domain, DN and DC subdomains"/>
    <property type="match status" value="2"/>
</dbReference>
<reference evidence="2" key="1">
    <citation type="journal article" date="2020" name="mSystems">
        <title>Genome- and Community-Level Interaction Insights into Carbon Utilization and Element Cycling Functions of Hydrothermarchaeota in Hydrothermal Sediment.</title>
        <authorList>
            <person name="Zhou Z."/>
            <person name="Liu Y."/>
            <person name="Xu W."/>
            <person name="Pan J."/>
            <person name="Luo Z.H."/>
            <person name="Li M."/>
        </authorList>
    </citation>
    <scope>NUCLEOTIDE SEQUENCE [LARGE SCALE GENOMIC DNA]</scope>
    <source>
        <strain evidence="2">SpSt-477</strain>
    </source>
</reference>
<feature type="transmembrane region" description="Helical" evidence="1">
    <location>
        <begin position="426"/>
        <end position="446"/>
    </location>
</feature>
<keyword evidence="1" id="KW-0812">Transmembrane</keyword>
<feature type="transmembrane region" description="Helical" evidence="1">
    <location>
        <begin position="12"/>
        <end position="29"/>
    </location>
</feature>
<name>A0A7C4MKC0_9BACT</name>
<feature type="transmembrane region" description="Helical" evidence="1">
    <location>
        <begin position="965"/>
        <end position="984"/>
    </location>
</feature>
<proteinExistence type="predicted"/>
<dbReference type="SUPFAM" id="SSF82866">
    <property type="entry name" value="Multidrug efflux transporter AcrB transmembrane domain"/>
    <property type="match status" value="2"/>
</dbReference>
<dbReference type="EMBL" id="DSUH01000027">
    <property type="protein sequence ID" value="HGU31462.1"/>
    <property type="molecule type" value="Genomic_DNA"/>
</dbReference>
<dbReference type="GO" id="GO:0042910">
    <property type="term" value="F:xenobiotic transmembrane transporter activity"/>
    <property type="evidence" value="ECO:0007669"/>
    <property type="project" value="TreeGrafter"/>
</dbReference>
<feature type="transmembrane region" description="Helical" evidence="1">
    <location>
        <begin position="458"/>
        <end position="480"/>
    </location>
</feature>
<feature type="transmembrane region" description="Helical" evidence="1">
    <location>
        <begin position="537"/>
        <end position="557"/>
    </location>
</feature>
<dbReference type="Gene3D" id="3.30.70.1440">
    <property type="entry name" value="Multidrug efflux transporter AcrB pore domain"/>
    <property type="match status" value="1"/>
</dbReference>
<dbReference type="Gene3D" id="3.30.70.1430">
    <property type="entry name" value="Multidrug efflux transporter AcrB pore domain"/>
    <property type="match status" value="2"/>
</dbReference>
<dbReference type="InterPro" id="IPR001036">
    <property type="entry name" value="Acrflvin-R"/>
</dbReference>
<feature type="transmembrane region" description="Helical" evidence="1">
    <location>
        <begin position="996"/>
        <end position="1019"/>
    </location>
</feature>
<dbReference type="Pfam" id="PF00873">
    <property type="entry name" value="ACR_tran"/>
    <property type="match status" value="1"/>
</dbReference>
<evidence type="ECO:0000313" key="2">
    <source>
        <dbReference type="EMBL" id="HGU31462.1"/>
    </source>
</evidence>
<feature type="transmembrane region" description="Helical" evidence="1">
    <location>
        <begin position="916"/>
        <end position="937"/>
    </location>
</feature>
<dbReference type="SUPFAM" id="SSF82693">
    <property type="entry name" value="Multidrug efflux transporter AcrB pore domain, PN1, PN2, PC1 and PC2 subdomains"/>
    <property type="match status" value="3"/>
</dbReference>
<organism evidence="2">
    <name type="scientific">Desulfatirhabdium butyrativorans</name>
    <dbReference type="NCBI Taxonomy" id="340467"/>
    <lineage>
        <taxon>Bacteria</taxon>
        <taxon>Pseudomonadati</taxon>
        <taxon>Thermodesulfobacteriota</taxon>
        <taxon>Desulfobacteria</taxon>
        <taxon>Desulfobacterales</taxon>
        <taxon>Desulfatirhabdiaceae</taxon>
        <taxon>Desulfatirhabdium</taxon>
    </lineage>
</organism>
<feature type="transmembrane region" description="Helical" evidence="1">
    <location>
        <begin position="385"/>
        <end position="405"/>
    </location>
</feature>
<comment type="caution">
    <text evidence="2">The sequence shown here is derived from an EMBL/GenBank/DDBJ whole genome shotgun (WGS) entry which is preliminary data.</text>
</comment>
<dbReference type="GO" id="GO:0005886">
    <property type="term" value="C:plasma membrane"/>
    <property type="evidence" value="ECO:0007669"/>
    <property type="project" value="TreeGrafter"/>
</dbReference>
<dbReference type="Gene3D" id="3.30.70.1320">
    <property type="entry name" value="Multidrug efflux transporter AcrB pore domain like"/>
    <property type="match status" value="1"/>
</dbReference>
<dbReference type="AlphaFoldDB" id="A0A7C4MKC0"/>
<feature type="transmembrane region" description="Helical" evidence="1">
    <location>
        <begin position="359"/>
        <end position="379"/>
    </location>
</feature>
<feature type="transmembrane region" description="Helical" evidence="1">
    <location>
        <begin position="861"/>
        <end position="879"/>
    </location>
</feature>
<keyword evidence="1" id="KW-1133">Transmembrane helix</keyword>
<keyword evidence="1" id="KW-0472">Membrane</keyword>
<sequence length="1043" mass="114969">MVLSALSIKRPVFATVMMLALVTLGAFAYRHLTIDEYPDVEIPVMSITTVYEGAPPETVEREVSRRIEEAINTIQGVKHIHSTSQEGISSVVVEFTLETKLNDAVQEGRAKINAIRSDLPEAIKDPVIQKLDFSAAPIVSLAVRSDTRSDRDLTTLVEKRIKRRIENISGVGRVDLVGDRKREVNIWLDPHRIEAMGLGINEIIAGIRGENVNSPLGRINRGDVEMPVRISGKPGEVPEYETMVVAWRQGLPVRLRDIARIEDGIEEPRTLALVNGQPAVALNVLKQSGANTVVVADGVKRVADILRKELPPDVTLDVVRDGSVFIRESVEDVETTMVIGGILTVLIVFCFLNSWRSTVITGLTLPISVIASFIVMMALGFTLNVMTLMGLSLAIGLLIDDAIVVRENIVRHLQQGKDHRTASLEGTSEIGLAVMATTFSIVAVFIPVAYMKGIVGRFFYQFGITVTFAVLVSLFVSFTLDPMLSSIWVDPDIESETHAGTRRENLLYRLLARFNRFFESLAHRYQRVITWALRHRISVVGIGILSFVAALMLAPHLGSSFFTTYDRGEFQIDFTASPDASLQETRGRTLEILDLLKRTPGIALTYATIGAGSTGTVRDGSIFVKLLPKSERRLTQEQIEEEIRRGLFQIAGIIPKIGEVGNFHGASPINLNIRGEDLDTLKTLSEQFKREMAKIPGIVDITSTLDQDKTEIRIRVDRARAMSVGIATDQVRASLGAFLGGTIASTWEDPDGDAYNVRVRLPDEARRDMSQIRKLSLVSMRPDGSRVAIPLSDIVDMRQDISPAKIQRLDLRRRVAVQAKNIGVSLGDAVQQIQRQTASIPLPPGYVLSWSGEAEDMAETFRYIFEALALAVILIYLILAAQFESFIAPLSIMVSLPLSLIGVVGLLYLTHDTMNIMSLIGLIMLMGLVTKNAILLVDYAQNLQQRGYDRFASLVESGKTRLRPILMTTLAMIFGMLPLALALGPGAEMRAPMARGVIGGLITSTLLTLVMVPVVYTLLMDGVDWIRGRKARWALRQEGRVEG</sequence>
<evidence type="ECO:0000256" key="1">
    <source>
        <dbReference type="SAM" id="Phobius"/>
    </source>
</evidence>
<dbReference type="PANTHER" id="PTHR32063">
    <property type="match status" value="1"/>
</dbReference>
<feature type="transmembrane region" description="Helical" evidence="1">
    <location>
        <begin position="335"/>
        <end position="352"/>
    </location>
</feature>
<dbReference type="PRINTS" id="PR00702">
    <property type="entry name" value="ACRIFLAVINRP"/>
</dbReference>
<accession>A0A7C4MKC0</accession>
<feature type="transmembrane region" description="Helical" evidence="1">
    <location>
        <begin position="886"/>
        <end position="910"/>
    </location>
</feature>
<dbReference type="SUPFAM" id="SSF82714">
    <property type="entry name" value="Multidrug efflux transporter AcrB TolC docking domain, DN and DC subdomains"/>
    <property type="match status" value="2"/>
</dbReference>
<gene>
    <name evidence="2" type="ORF">ENS29_01235</name>
</gene>
<dbReference type="Gene3D" id="1.20.1640.10">
    <property type="entry name" value="Multidrug efflux transporter AcrB transmembrane domain"/>
    <property type="match status" value="2"/>
</dbReference>